<evidence type="ECO:0000256" key="1">
    <source>
        <dbReference type="SAM" id="MobiDB-lite"/>
    </source>
</evidence>
<sequence>METLRPSKVLPYDSPPQVIYRIDDHRFLTLERYRDCNYGDTYFNDTKTSVRTYLGRAGIENFQGKLIIADPTERNIVIPSSAPPQYVCGDRGCFVSLIYSTDGGRTFYGKRFMHSFDPYTDTSEYTVLVTSDSYYVQQTGPASEYVKKFPLVSGYRYGQGEIPGGRHIEYGVKLPHGMHSPSGQERFSCDASIRPTNPDAPLK</sequence>
<accession>A0A158CUV0</accession>
<organism evidence="3 4">
    <name type="scientific">Caballeronia glebae</name>
    <dbReference type="NCBI Taxonomy" id="1777143"/>
    <lineage>
        <taxon>Bacteria</taxon>
        <taxon>Pseudomonadati</taxon>
        <taxon>Pseudomonadota</taxon>
        <taxon>Betaproteobacteria</taxon>
        <taxon>Burkholderiales</taxon>
        <taxon>Burkholderiaceae</taxon>
        <taxon>Caballeronia</taxon>
    </lineage>
</organism>
<dbReference type="STRING" id="1777143.AWB82_05854"/>
<feature type="domain" description="Tli3-like" evidence="2">
    <location>
        <begin position="12"/>
        <end position="137"/>
    </location>
</feature>
<evidence type="ECO:0000313" key="4">
    <source>
        <dbReference type="Proteomes" id="UP000054596"/>
    </source>
</evidence>
<dbReference type="Proteomes" id="UP000054596">
    <property type="component" value="Unassembled WGS sequence"/>
</dbReference>
<feature type="region of interest" description="Disordered" evidence="1">
    <location>
        <begin position="180"/>
        <end position="203"/>
    </location>
</feature>
<dbReference type="EMBL" id="FCOJ02000058">
    <property type="protein sequence ID" value="SAK86098.1"/>
    <property type="molecule type" value="Genomic_DNA"/>
</dbReference>
<reference evidence="3" key="1">
    <citation type="submission" date="2016-01" db="EMBL/GenBank/DDBJ databases">
        <authorList>
            <person name="Peeters C."/>
        </authorList>
    </citation>
    <scope>NUCLEOTIDE SEQUENCE [LARGE SCALE GENOMIC DNA]</scope>
    <source>
        <strain evidence="3">LMG 29325</strain>
    </source>
</reference>
<name>A0A158CUV0_9BURK</name>
<evidence type="ECO:0000259" key="2">
    <source>
        <dbReference type="Pfam" id="PF24316"/>
    </source>
</evidence>
<comment type="caution">
    <text evidence="3">The sequence shown here is derived from an EMBL/GenBank/DDBJ whole genome shotgun (WGS) entry which is preliminary data.</text>
</comment>
<dbReference type="OrthoDB" id="8963548at2"/>
<protein>
    <recommendedName>
        <fullName evidence="2">Tli3-like domain-containing protein</fullName>
    </recommendedName>
</protein>
<gene>
    <name evidence="3" type="ORF">AWB82_05854</name>
</gene>
<keyword evidence="4" id="KW-1185">Reference proteome</keyword>
<dbReference type="InterPro" id="IPR057562">
    <property type="entry name" value="Tli3-like_dom"/>
</dbReference>
<dbReference type="Pfam" id="PF24316">
    <property type="entry name" value="Tli3"/>
    <property type="match status" value="1"/>
</dbReference>
<dbReference type="AlphaFoldDB" id="A0A158CUV0"/>
<proteinExistence type="predicted"/>
<evidence type="ECO:0000313" key="3">
    <source>
        <dbReference type="EMBL" id="SAK86098.1"/>
    </source>
</evidence>
<dbReference type="RefSeq" id="WP_143756908.1">
    <property type="nucleotide sequence ID" value="NZ_FCOJ02000058.1"/>
</dbReference>